<comment type="caution">
    <text evidence="1">The sequence shown here is derived from an EMBL/GenBank/DDBJ whole genome shotgun (WGS) entry which is preliminary data.</text>
</comment>
<dbReference type="Proteomes" id="UP000314294">
    <property type="component" value="Unassembled WGS sequence"/>
</dbReference>
<keyword evidence="2" id="KW-1185">Reference proteome</keyword>
<dbReference type="EMBL" id="SRLO01000071">
    <property type="protein sequence ID" value="TNN78694.1"/>
    <property type="molecule type" value="Genomic_DNA"/>
</dbReference>
<organism evidence="1 2">
    <name type="scientific">Liparis tanakae</name>
    <name type="common">Tanaka's snailfish</name>
    <dbReference type="NCBI Taxonomy" id="230148"/>
    <lineage>
        <taxon>Eukaryota</taxon>
        <taxon>Metazoa</taxon>
        <taxon>Chordata</taxon>
        <taxon>Craniata</taxon>
        <taxon>Vertebrata</taxon>
        <taxon>Euteleostomi</taxon>
        <taxon>Actinopterygii</taxon>
        <taxon>Neopterygii</taxon>
        <taxon>Teleostei</taxon>
        <taxon>Neoteleostei</taxon>
        <taxon>Acanthomorphata</taxon>
        <taxon>Eupercaria</taxon>
        <taxon>Perciformes</taxon>
        <taxon>Cottioidei</taxon>
        <taxon>Cottales</taxon>
        <taxon>Liparidae</taxon>
        <taxon>Liparis</taxon>
    </lineage>
</organism>
<name>A0A4Z2IMI7_9TELE</name>
<accession>A0A4Z2IMI7</accession>
<evidence type="ECO:0000313" key="1">
    <source>
        <dbReference type="EMBL" id="TNN78694.1"/>
    </source>
</evidence>
<gene>
    <name evidence="1" type="ORF">EYF80_011098</name>
</gene>
<reference evidence="1 2" key="1">
    <citation type="submission" date="2019-03" db="EMBL/GenBank/DDBJ databases">
        <title>First draft genome of Liparis tanakae, snailfish: a comprehensive survey of snailfish specific genes.</title>
        <authorList>
            <person name="Kim W."/>
            <person name="Song I."/>
            <person name="Jeong J.-H."/>
            <person name="Kim D."/>
            <person name="Kim S."/>
            <person name="Ryu S."/>
            <person name="Song J.Y."/>
            <person name="Lee S.K."/>
        </authorList>
    </citation>
    <scope>NUCLEOTIDE SEQUENCE [LARGE SCALE GENOMIC DNA]</scope>
    <source>
        <tissue evidence="1">Muscle</tissue>
    </source>
</reference>
<proteinExistence type="predicted"/>
<protein>
    <submittedName>
        <fullName evidence="1">Uncharacterized protein</fullName>
    </submittedName>
</protein>
<evidence type="ECO:0000313" key="2">
    <source>
        <dbReference type="Proteomes" id="UP000314294"/>
    </source>
</evidence>
<sequence>MSSSSSVILWPFRWRFRTWMVRVPVELREGGPLSTTRIGRKYTFCSWRLKPDRWLDHYFNNIVRLDCKYLRVPGLEPGAAAFTRRSEADSAAVDGQDEGGETDAFSFSVASSHIEASYGVASSGGLSFTSRIRILTAEWDAMGDKSYTDERDDANHRSYFGILLHLHDSALCWLKDGRLVYVRHADANDGLVSEGTQVDEARVDVLIHRLHDNILMSVFSPMSASVAMMRPTGVPTAAPSDTENWYISGIWRRWPKVGIALAD</sequence>
<dbReference type="AlphaFoldDB" id="A0A4Z2IMI7"/>